<evidence type="ECO:0000313" key="2">
    <source>
        <dbReference type="Proteomes" id="UP000243232"/>
    </source>
</evidence>
<evidence type="ECO:0000313" key="1">
    <source>
        <dbReference type="EMBL" id="SDU02183.1"/>
    </source>
</evidence>
<dbReference type="EMBL" id="LT629785">
    <property type="protein sequence ID" value="SDU02183.1"/>
    <property type="molecule type" value="Genomic_DNA"/>
</dbReference>
<gene>
    <name evidence="1" type="ORF">SAMN05216296_1310</name>
</gene>
<name>A0A1H2F4I9_9PSED</name>
<reference evidence="2" key="1">
    <citation type="submission" date="2016-10" db="EMBL/GenBank/DDBJ databases">
        <authorList>
            <person name="Varghese N."/>
            <person name="Submissions S."/>
        </authorList>
    </citation>
    <scope>NUCLEOTIDE SEQUENCE [LARGE SCALE GENOMIC DNA]</scope>
    <source>
        <strain evidence="2">DSM 17875</strain>
    </source>
</reference>
<dbReference type="OrthoDB" id="7026917at2"/>
<evidence type="ECO:0008006" key="3">
    <source>
        <dbReference type="Google" id="ProtNLM"/>
    </source>
</evidence>
<keyword evidence="2" id="KW-1185">Reference proteome</keyword>
<protein>
    <recommendedName>
        <fullName evidence="3">Lipoprotein</fullName>
    </recommendedName>
</protein>
<dbReference type="Proteomes" id="UP000243232">
    <property type="component" value="Chromosome I"/>
</dbReference>
<dbReference type="PROSITE" id="PS51257">
    <property type="entry name" value="PROKAR_LIPOPROTEIN"/>
    <property type="match status" value="1"/>
</dbReference>
<dbReference type="RefSeq" id="WP_157718809.1">
    <property type="nucleotide sequence ID" value="NZ_LT629785.1"/>
</dbReference>
<dbReference type="AlphaFoldDB" id="A0A1H2F4I9"/>
<accession>A0A1H2F4I9</accession>
<organism evidence="1 2">
    <name type="scientific">Pseudomonas pohangensis</name>
    <dbReference type="NCBI Taxonomy" id="364197"/>
    <lineage>
        <taxon>Bacteria</taxon>
        <taxon>Pseudomonadati</taxon>
        <taxon>Pseudomonadota</taxon>
        <taxon>Gammaproteobacteria</taxon>
        <taxon>Pseudomonadales</taxon>
        <taxon>Pseudomonadaceae</taxon>
        <taxon>Pseudomonas</taxon>
    </lineage>
</organism>
<proteinExistence type="predicted"/>
<sequence>MNLRTLTVLLLLGGCASRSPEPPPVVVPQSTWEWVDWDIVAASQTAADGAQAYARSNMEQWKTLVRQRTEKEFIPWYSGYWTQQWLGMKVAWYQVREGGESEATAARLAGYLQEEYQDQVLDPVARQISPELIREQTTHFYVYHLGKQLQQIPERYAVPEEQFEQRLQEIPAISLGAPPARRASLYQLVNTVPLGKLPAYKALSGRINAAADNAAENASGKGISAVAQRAGEKLESELATRGAASSLSAVVGKAASLIISVGSAAYGVVAHQAGKAEMEAQLGTVLNQAFEEDWQALLDDREAGVLAGVYYLSAEIEGNRLKLLTRPLQMELPPAGIAAPAKPALEYQQQPAAPVDYPDMYRPR</sequence>